<dbReference type="InterPro" id="IPR019363">
    <property type="entry name" value="LDAH"/>
</dbReference>
<evidence type="ECO:0000313" key="5">
    <source>
        <dbReference type="EMBL" id="CAK7908826.1"/>
    </source>
</evidence>
<evidence type="ECO:0000256" key="1">
    <source>
        <dbReference type="ARBA" id="ARBA00004502"/>
    </source>
</evidence>
<keyword evidence="3" id="KW-0551">Lipid droplet</keyword>
<comment type="similarity">
    <text evidence="2">Belongs to the AB hydrolase superfamily. LDAH family.</text>
</comment>
<reference evidence="5 6" key="1">
    <citation type="submission" date="2024-01" db="EMBL/GenBank/DDBJ databases">
        <authorList>
            <consortium name="Genoscope - CEA"/>
            <person name="William W."/>
        </authorList>
    </citation>
    <scope>NUCLEOTIDE SEQUENCE [LARGE SCALE GENOMIC DNA]</scope>
    <source>
        <strain evidence="5 6">29B2s-10</strain>
    </source>
</reference>
<proteinExistence type="inferred from homology"/>
<dbReference type="PANTHER" id="PTHR13390:SF0">
    <property type="entry name" value="LIPID DROPLET-ASSOCIATED HYDROLASE"/>
    <property type="match status" value="1"/>
</dbReference>
<dbReference type="PANTHER" id="PTHR13390">
    <property type="entry name" value="LIPASE"/>
    <property type="match status" value="1"/>
</dbReference>
<organism evidence="5 6">
    <name type="scientific">[Candida] anglica</name>
    <dbReference type="NCBI Taxonomy" id="148631"/>
    <lineage>
        <taxon>Eukaryota</taxon>
        <taxon>Fungi</taxon>
        <taxon>Dikarya</taxon>
        <taxon>Ascomycota</taxon>
        <taxon>Saccharomycotina</taxon>
        <taxon>Pichiomycetes</taxon>
        <taxon>Debaryomycetaceae</taxon>
        <taxon>Kurtzmaniella</taxon>
    </lineage>
</organism>
<name>A0ABP0EFR8_9ASCO</name>
<dbReference type="Proteomes" id="UP001497600">
    <property type="component" value="Chromosome E"/>
</dbReference>
<dbReference type="EMBL" id="OZ004257">
    <property type="protein sequence ID" value="CAK7908826.1"/>
    <property type="molecule type" value="Genomic_DNA"/>
</dbReference>
<evidence type="ECO:0000256" key="4">
    <source>
        <dbReference type="ARBA" id="ARBA00022801"/>
    </source>
</evidence>
<dbReference type="Pfam" id="PF10230">
    <property type="entry name" value="LIDHydrolase"/>
    <property type="match status" value="1"/>
</dbReference>
<sequence length="366" mass="41819">MMAFNFSNQVKSRVLTGLTRRTMTFYTHPTQPLTSVFHREPLVPQIAGSTDKQLLVFIPGNPGLIDYYTTYLEIIQKKYPTLELFNISHAGFQTTDNYIELGEGTPFEFYNLEFQINHKVEVLREFLSDRKEKTQLFFLCHSVGAYISQRVVQSILADPELAAKVEVRFVGLICPTILDIHKSSSGVFLCRLLWLLPLVRVVLLLTSFLKLILSESTLKRIVHYKLNTKALRQENNPDAQDNMHNSVIATYNLVSSQRIIKQALTLAEEEMVEITQDDDTNDFFFKELPSKGYGVKIWSFFADSDYWVHDTSRDAILAKYHDPENKNLLFEIGHVGGITHSFCVDQNTEFAAITCAALEKLFSNGL</sequence>
<evidence type="ECO:0000256" key="2">
    <source>
        <dbReference type="ARBA" id="ARBA00008300"/>
    </source>
</evidence>
<keyword evidence="6" id="KW-1185">Reference proteome</keyword>
<protein>
    <submittedName>
        <fullName evidence="5">Lipid droplet-associated triacylglycerol lipase</fullName>
    </submittedName>
</protein>
<keyword evidence="4" id="KW-0378">Hydrolase</keyword>
<comment type="subcellular location">
    <subcellularLocation>
        <location evidence="1">Lipid droplet</location>
    </subcellularLocation>
</comment>
<evidence type="ECO:0000313" key="6">
    <source>
        <dbReference type="Proteomes" id="UP001497600"/>
    </source>
</evidence>
<dbReference type="InterPro" id="IPR029058">
    <property type="entry name" value="AB_hydrolase_fold"/>
</dbReference>
<accession>A0ABP0EFR8</accession>
<evidence type="ECO:0000256" key="3">
    <source>
        <dbReference type="ARBA" id="ARBA00022677"/>
    </source>
</evidence>
<gene>
    <name evidence="5" type="ORF">CAAN4_E11980</name>
</gene>
<dbReference type="SUPFAM" id="SSF53474">
    <property type="entry name" value="alpha/beta-Hydrolases"/>
    <property type="match status" value="1"/>
</dbReference>